<keyword evidence="3" id="KW-1185">Reference proteome</keyword>
<dbReference type="SUPFAM" id="SSF49785">
    <property type="entry name" value="Galactose-binding domain-like"/>
    <property type="match status" value="1"/>
</dbReference>
<protein>
    <submittedName>
        <fullName evidence="2">Carbohydrate-binding protein</fullName>
    </submittedName>
</protein>
<dbReference type="Gene3D" id="2.60.40.10">
    <property type="entry name" value="Immunoglobulins"/>
    <property type="match status" value="1"/>
</dbReference>
<dbReference type="CDD" id="cd14948">
    <property type="entry name" value="BACON"/>
    <property type="match status" value="1"/>
</dbReference>
<reference evidence="2 3" key="1">
    <citation type="submission" date="2019-04" db="EMBL/GenBank/DDBJ databases">
        <title>Microbes associate with the intestines of laboratory mice.</title>
        <authorList>
            <person name="Navarre W."/>
            <person name="Wong E."/>
            <person name="Huang K."/>
            <person name="Tropini C."/>
            <person name="Ng K."/>
            <person name="Yu B."/>
        </authorList>
    </citation>
    <scope>NUCLEOTIDE SEQUENCE [LARGE SCALE GENOMIC DNA]</scope>
    <source>
        <strain evidence="2 3">NM69_E16B</strain>
    </source>
</reference>
<sequence>MRNLCLFPILFLLFTLFISCKGEEELPVTTPFIEISNQTVQFARLAASQTCKVNTNMDDIKCEVTSGADWCQASYANEVLTIAVVSNHAYQSRTGTVTLVGGDIKATVTITQDGKGSSIGQVGDDLKIEATSAKASSHQPGEEIEKTLDGSLNTIFHSPWVADEYMPVTLAYHFEKVERMDYLVYHPRTDGGVNGNFRELELYVATAEEPEPKFYGTYDFQGSSVASTISFSPALVNPTQIKFVVKSGKGGYASCSEMEFYRKNPDNFDYAELFTDATCSELKKGVDETTINAVENQFFKELAMEILKGEYEKEFRVQSYKSWQHPDIPAKRNKTNMYGLRDNPTGIYVNEGEELVVLVGDTHGQNVSLFIQDTKNTITGMSMPLSEGINKKKATVSGLIYIMYYTPTGSEQPVKINIASGTVNGYFDSGKHTKADWQRLLDKAVYKHFDVIGRYASLTFETEAFRKYTPDGLALIDKYDELVCLEQEFMGLPENNQGYKNHAYFLAIYDDASYMYATDYYMGYHVSTQSDILDLKKFSTTACWGPAHELGHVHQTRPGLRWIGMTEVTNNIHSLYIQTTWGNTSRLLTDGCYEKAFGTLLKTGKAHNEIDDVWVKLVPFWQLKLYVMDVMGKKDFYKYVYERLRQQPDLDTTEETDGLHQLNFVKLACESAQLDLTEFFEAWGFLTPIDRSVTDYGTTQFTITRQQIEQVKEEIALKNYPKPAHDDIYNMKDDNISDYRVR</sequence>
<evidence type="ECO:0000259" key="1">
    <source>
        <dbReference type="PROSITE" id="PS51723"/>
    </source>
</evidence>
<dbReference type="AlphaFoldDB" id="A0A4S2ALN3"/>
<dbReference type="Gene3D" id="2.60.120.1250">
    <property type="entry name" value="Peptidase M60, enhancin-like domain 1"/>
    <property type="match status" value="1"/>
</dbReference>
<dbReference type="PANTHER" id="PTHR15730">
    <property type="entry name" value="EXPERIMENTAL AUTOIMMUNE PROSTATITIS ANTIGEN 2-RELATED"/>
    <property type="match status" value="1"/>
</dbReference>
<dbReference type="Pfam" id="PF13004">
    <property type="entry name" value="BACON"/>
    <property type="match status" value="1"/>
</dbReference>
<dbReference type="PROSITE" id="PS51257">
    <property type="entry name" value="PROKAR_LIPOPROTEIN"/>
    <property type="match status" value="1"/>
</dbReference>
<proteinExistence type="predicted"/>
<dbReference type="InterPro" id="IPR008979">
    <property type="entry name" value="Galactose-bd-like_sf"/>
</dbReference>
<dbReference type="Pfam" id="PF00754">
    <property type="entry name" value="F5_F8_type_C"/>
    <property type="match status" value="1"/>
</dbReference>
<dbReference type="PANTHER" id="PTHR15730:SF5">
    <property type="entry name" value="SI:CH211-210B2.2-RELATED"/>
    <property type="match status" value="1"/>
</dbReference>
<dbReference type="InterPro" id="IPR051244">
    <property type="entry name" value="TCAF"/>
</dbReference>
<dbReference type="Gene3D" id="3.40.390.80">
    <property type="entry name" value="Peptidase M60, enhancin-like domain 2"/>
    <property type="match status" value="1"/>
</dbReference>
<dbReference type="Proteomes" id="UP000310532">
    <property type="component" value="Unassembled WGS sequence"/>
</dbReference>
<dbReference type="PROSITE" id="PS51723">
    <property type="entry name" value="PEPTIDASE_M60"/>
    <property type="match status" value="1"/>
</dbReference>
<dbReference type="Gene3D" id="2.60.120.260">
    <property type="entry name" value="Galactose-binding domain-like"/>
    <property type="match status" value="1"/>
</dbReference>
<dbReference type="Gene3D" id="1.10.390.30">
    <property type="entry name" value="Peptidase M60, enhancin-like domain 3"/>
    <property type="match status" value="1"/>
</dbReference>
<dbReference type="InterPro" id="IPR031161">
    <property type="entry name" value="Peptidase_M60_dom"/>
</dbReference>
<name>A0A4S2ALN3_9BACE</name>
<dbReference type="InterPro" id="IPR042279">
    <property type="entry name" value="Pep_M60_3"/>
</dbReference>
<dbReference type="InterPro" id="IPR035423">
    <property type="entry name" value="M60-like_N"/>
</dbReference>
<evidence type="ECO:0000313" key="2">
    <source>
        <dbReference type="EMBL" id="TGY01632.1"/>
    </source>
</evidence>
<dbReference type="EMBL" id="SRYZ01000042">
    <property type="protein sequence ID" value="TGY01632.1"/>
    <property type="molecule type" value="Genomic_DNA"/>
</dbReference>
<organism evidence="2 3">
    <name type="scientific">Bacteroides muris</name>
    <name type="common">ex Afrizal et al. 2022</name>
    <dbReference type="NCBI Taxonomy" id="2516960"/>
    <lineage>
        <taxon>Bacteria</taxon>
        <taxon>Pseudomonadati</taxon>
        <taxon>Bacteroidota</taxon>
        <taxon>Bacteroidia</taxon>
        <taxon>Bacteroidales</taxon>
        <taxon>Bacteroidaceae</taxon>
        <taxon>Bacteroides</taxon>
    </lineage>
</organism>
<dbReference type="InterPro" id="IPR000421">
    <property type="entry name" value="FA58C"/>
</dbReference>
<dbReference type="Pfam" id="PF17291">
    <property type="entry name" value="M60-like_N"/>
    <property type="match status" value="1"/>
</dbReference>
<dbReference type="Pfam" id="PF13402">
    <property type="entry name" value="Peptidase_M60"/>
    <property type="match status" value="1"/>
</dbReference>
<accession>A0A4S2ALN3</accession>
<dbReference type="InterPro" id="IPR013783">
    <property type="entry name" value="Ig-like_fold"/>
</dbReference>
<feature type="domain" description="Peptidase M60" evidence="1">
    <location>
        <begin position="340"/>
        <end position="628"/>
    </location>
</feature>
<dbReference type="InterPro" id="IPR024361">
    <property type="entry name" value="BACON"/>
</dbReference>
<evidence type="ECO:0000313" key="3">
    <source>
        <dbReference type="Proteomes" id="UP000310532"/>
    </source>
</evidence>
<dbReference type="SMART" id="SM01276">
    <property type="entry name" value="M60-like"/>
    <property type="match status" value="1"/>
</dbReference>
<comment type="caution">
    <text evidence="2">The sequence shown here is derived from an EMBL/GenBank/DDBJ whole genome shotgun (WGS) entry which is preliminary data.</text>
</comment>
<gene>
    <name evidence="2" type="ORF">E5355_14785</name>
</gene>